<evidence type="ECO:0000256" key="3">
    <source>
        <dbReference type="ARBA" id="ARBA00011245"/>
    </source>
</evidence>
<dbReference type="PANTHER" id="PTHR11306:SF0">
    <property type="entry name" value="PHOSPHATIDYLGLYCEROL_PHOSPHATIDYLINOSITOL TRANSFER PROTEIN"/>
    <property type="match status" value="1"/>
</dbReference>
<evidence type="ECO:0000259" key="9">
    <source>
        <dbReference type="SMART" id="SM00737"/>
    </source>
</evidence>
<evidence type="ECO:0000313" key="10">
    <source>
        <dbReference type="EMBL" id="KFH47182.1"/>
    </source>
</evidence>
<comment type="caution">
    <text evidence="10">The sequence shown here is derived from an EMBL/GenBank/DDBJ whole genome shotgun (WGS) entry which is preliminary data.</text>
</comment>
<dbReference type="InterPro" id="IPR033917">
    <property type="entry name" value="ML_PG-PI_TP"/>
</dbReference>
<evidence type="ECO:0000256" key="8">
    <source>
        <dbReference type="SAM" id="SignalP"/>
    </source>
</evidence>
<dbReference type="FunFam" id="2.60.40.770:FF:000004">
    <property type="entry name" value="Phosphatidylglycerol/phosphatidylinositol transfer protein"/>
    <property type="match status" value="1"/>
</dbReference>
<comment type="subunit">
    <text evidence="3">Monomer.</text>
</comment>
<feature type="chain" id="PRO_5001815728" description="Phosphatidylglycerol/phosphatidylinositol transfer protein" evidence="8">
    <location>
        <begin position="20"/>
        <end position="177"/>
    </location>
</feature>
<evidence type="ECO:0000256" key="1">
    <source>
        <dbReference type="ARBA" id="ARBA00002053"/>
    </source>
</evidence>
<dbReference type="PANTHER" id="PTHR11306">
    <property type="entry name" value="NIEMANN PICK TYPE C2 PROTEIN NPC2-RELATED"/>
    <property type="match status" value="1"/>
</dbReference>
<comment type="function">
    <text evidence="1">Catalyzes the intermembrane transfer of phosphatidylglycerol and phosphatidylinositol.</text>
</comment>
<organism evidence="10 11">
    <name type="scientific">Hapsidospora chrysogenum (strain ATCC 11550 / CBS 779.69 / DSM 880 / IAM 14645 / JCM 23072 / IMI 49137)</name>
    <name type="common">Acremonium chrysogenum</name>
    <dbReference type="NCBI Taxonomy" id="857340"/>
    <lineage>
        <taxon>Eukaryota</taxon>
        <taxon>Fungi</taxon>
        <taxon>Dikarya</taxon>
        <taxon>Ascomycota</taxon>
        <taxon>Pezizomycotina</taxon>
        <taxon>Sordariomycetes</taxon>
        <taxon>Hypocreomycetidae</taxon>
        <taxon>Hypocreales</taxon>
        <taxon>Bionectriaceae</taxon>
        <taxon>Hapsidospora</taxon>
    </lineage>
</organism>
<dbReference type="InterPro" id="IPR039670">
    <property type="entry name" value="NPC2-like"/>
</dbReference>
<dbReference type="SMART" id="SM00737">
    <property type="entry name" value="ML"/>
    <property type="match status" value="1"/>
</dbReference>
<feature type="domain" description="MD-2-related lipid-recognition" evidence="9">
    <location>
        <begin position="44"/>
        <end position="166"/>
    </location>
</feature>
<evidence type="ECO:0000256" key="7">
    <source>
        <dbReference type="ARBA" id="ARBA00023055"/>
    </source>
</evidence>
<dbReference type="SUPFAM" id="SSF81296">
    <property type="entry name" value="E set domains"/>
    <property type="match status" value="1"/>
</dbReference>
<dbReference type="OrthoDB" id="6409159at2759"/>
<evidence type="ECO:0000256" key="6">
    <source>
        <dbReference type="ARBA" id="ARBA00022729"/>
    </source>
</evidence>
<protein>
    <recommendedName>
        <fullName evidence="4">Phosphatidylglycerol/phosphatidylinositol transfer protein</fullName>
    </recommendedName>
</protein>
<keyword evidence="6 8" id="KW-0732">Signal</keyword>
<keyword evidence="11" id="KW-1185">Reference proteome</keyword>
<sequence>MRFSAVAVCLGAALAPATAWSVVNGQAPDVIANDDLKVPGESPLELCPGEHADDIIQIKSVDLLPNPPKAGEELVIKAKGVVKETIEEGAYVQLTVKYGLIRLITTKADLCKEIGNVDLECPLEAGEMEITKSVDLPAEIPPGKYTVLADVYTKDDVQITCLTATVAFSRSFFNNEL</sequence>
<evidence type="ECO:0000256" key="5">
    <source>
        <dbReference type="ARBA" id="ARBA00022448"/>
    </source>
</evidence>
<dbReference type="Proteomes" id="UP000029964">
    <property type="component" value="Unassembled WGS sequence"/>
</dbReference>
<keyword evidence="5" id="KW-0813">Transport</keyword>
<dbReference type="CDD" id="cd00917">
    <property type="entry name" value="PG-PI_TP"/>
    <property type="match status" value="1"/>
</dbReference>
<dbReference type="EMBL" id="JPKY01000012">
    <property type="protein sequence ID" value="KFH47182.1"/>
    <property type="molecule type" value="Genomic_DNA"/>
</dbReference>
<dbReference type="Pfam" id="PF02221">
    <property type="entry name" value="E1_DerP2_DerF2"/>
    <property type="match status" value="1"/>
</dbReference>
<dbReference type="GO" id="GO:0032934">
    <property type="term" value="F:sterol binding"/>
    <property type="evidence" value="ECO:0007669"/>
    <property type="project" value="InterPro"/>
</dbReference>
<dbReference type="AlphaFoldDB" id="A0A086TCV0"/>
<dbReference type="Gene3D" id="2.60.40.770">
    <property type="match status" value="1"/>
</dbReference>
<feature type="signal peptide" evidence="8">
    <location>
        <begin position="1"/>
        <end position="19"/>
    </location>
</feature>
<gene>
    <name evidence="10" type="ORF">ACRE_019660</name>
</gene>
<dbReference type="HOGENOM" id="CLU_097982_0_0_1"/>
<evidence type="ECO:0000313" key="11">
    <source>
        <dbReference type="Proteomes" id="UP000029964"/>
    </source>
</evidence>
<name>A0A086TCV0_HAPC1</name>
<dbReference type="GO" id="GO:0032366">
    <property type="term" value="P:intracellular sterol transport"/>
    <property type="evidence" value="ECO:0007669"/>
    <property type="project" value="InterPro"/>
</dbReference>
<keyword evidence="7" id="KW-0445">Lipid transport</keyword>
<comment type="similarity">
    <text evidence="2">Belongs to the NPC2 family.</text>
</comment>
<evidence type="ECO:0000256" key="4">
    <source>
        <dbReference type="ARBA" id="ARBA00016056"/>
    </source>
</evidence>
<reference evidence="11" key="1">
    <citation type="journal article" date="2014" name="Genome Announc.">
        <title>Genome sequence and annotation of Acremonium chrysogenum, producer of the beta-lactam antibiotic cephalosporin C.</title>
        <authorList>
            <person name="Terfehr D."/>
            <person name="Dahlmann T.A."/>
            <person name="Specht T."/>
            <person name="Zadra I."/>
            <person name="Kuernsteiner H."/>
            <person name="Kueck U."/>
        </authorList>
    </citation>
    <scope>NUCLEOTIDE SEQUENCE [LARGE SCALE GENOMIC DNA]</scope>
    <source>
        <strain evidence="11">ATCC 11550 / CBS 779.69 / DSM 880 / IAM 14645 / JCM 23072 / IMI 49137</strain>
    </source>
</reference>
<evidence type="ECO:0000256" key="2">
    <source>
        <dbReference type="ARBA" id="ARBA00006370"/>
    </source>
</evidence>
<dbReference type="STRING" id="857340.A0A086TCV0"/>
<proteinExistence type="inferred from homology"/>
<dbReference type="InterPro" id="IPR014756">
    <property type="entry name" value="Ig_E-set"/>
</dbReference>
<dbReference type="InterPro" id="IPR003172">
    <property type="entry name" value="ML_dom"/>
</dbReference>
<accession>A0A086TCV0</accession>